<feature type="transmembrane region" description="Helical" evidence="2">
    <location>
        <begin position="86"/>
        <end position="108"/>
    </location>
</feature>
<dbReference type="EMBL" id="VBZC01000024">
    <property type="protein sequence ID" value="TLS44035.1"/>
    <property type="molecule type" value="Genomic_DNA"/>
</dbReference>
<sequence length="338" mass="35375">MWPGEQPPGGAQNPQQQPNAGGAQQPNPYQQPGYQQPNPYQQGPHQQNPYQQGQFQQGPQADGHWNAPTVPAGASVPPPGGGRTKLIAIVAAAVVVVASGVTGFVLLGGDKDDQAVPKPTKSRAQPTGSGNPRDSDGEQPTVAGWKTVVNPKVGIAFDVPTDWALESPDWVSYVSEDDDPEDKPLAAMAAPAYLKSKWCGTDEDKDGSVDYTPLAGAGTRGNKGAKSTEEVARADSKSWVYGAYTQPEKANIDSGAVESYTTKSGITGSLGTAWSTGVKKSGKCDSDGKATVFGFKNAEGRFVSWAFQGVKGVSDEVPDATVRKILSTVRLYEGPSGS</sequence>
<evidence type="ECO:0000256" key="2">
    <source>
        <dbReference type="SAM" id="Phobius"/>
    </source>
</evidence>
<feature type="region of interest" description="Disordered" evidence="1">
    <location>
        <begin position="1"/>
        <end position="78"/>
    </location>
</feature>
<reference evidence="4 5" key="1">
    <citation type="submission" date="2019-05" db="EMBL/GenBank/DDBJ databases">
        <title>Streptomyces sp. NEAU-C151, a novel actinomycete isolated from soil.</title>
        <authorList>
            <person name="Han L."/>
            <person name="Jiang H."/>
        </authorList>
    </citation>
    <scope>NUCLEOTIDE SEQUENCE [LARGE SCALE GENOMIC DNA]</scope>
    <source>
        <strain evidence="4 5">NEAU-C151</strain>
    </source>
</reference>
<gene>
    <name evidence="4" type="ORF">FE633_22365</name>
</gene>
<keyword evidence="2" id="KW-0812">Transmembrane</keyword>
<feature type="region of interest" description="Disordered" evidence="1">
    <location>
        <begin position="107"/>
        <end position="142"/>
    </location>
</feature>
<keyword evidence="2" id="KW-1133">Transmembrane helix</keyword>
<dbReference type="SUPFAM" id="SSF81995">
    <property type="entry name" value="beta-sandwich domain of Sec23/24"/>
    <property type="match status" value="1"/>
</dbReference>
<evidence type="ECO:0000259" key="3">
    <source>
        <dbReference type="Pfam" id="PF26056"/>
    </source>
</evidence>
<dbReference type="Pfam" id="PF26056">
    <property type="entry name" value="DUF8017"/>
    <property type="match status" value="1"/>
</dbReference>
<dbReference type="InterPro" id="IPR058330">
    <property type="entry name" value="DUF8017"/>
</dbReference>
<organism evidence="4 5">
    <name type="scientific">Streptomyces montanus</name>
    <dbReference type="NCBI Taxonomy" id="2580423"/>
    <lineage>
        <taxon>Bacteria</taxon>
        <taxon>Bacillati</taxon>
        <taxon>Actinomycetota</taxon>
        <taxon>Actinomycetes</taxon>
        <taxon>Kitasatosporales</taxon>
        <taxon>Streptomycetaceae</taxon>
        <taxon>Streptomyces</taxon>
    </lineage>
</organism>
<feature type="compositionally biased region" description="Polar residues" evidence="1">
    <location>
        <begin position="122"/>
        <end position="132"/>
    </location>
</feature>
<dbReference type="Proteomes" id="UP000305906">
    <property type="component" value="Unassembled WGS sequence"/>
</dbReference>
<evidence type="ECO:0000256" key="1">
    <source>
        <dbReference type="SAM" id="MobiDB-lite"/>
    </source>
</evidence>
<proteinExistence type="predicted"/>
<protein>
    <recommendedName>
        <fullName evidence="3">DUF8017 domain-containing protein</fullName>
    </recommendedName>
</protein>
<feature type="compositionally biased region" description="Low complexity" evidence="1">
    <location>
        <begin position="1"/>
        <end position="60"/>
    </location>
</feature>
<feature type="domain" description="DUF8017" evidence="3">
    <location>
        <begin position="139"/>
        <end position="333"/>
    </location>
</feature>
<evidence type="ECO:0000313" key="5">
    <source>
        <dbReference type="Proteomes" id="UP000305906"/>
    </source>
</evidence>
<keyword evidence="2" id="KW-0472">Membrane</keyword>
<dbReference type="AlphaFoldDB" id="A0A5R9FX33"/>
<dbReference type="RefSeq" id="WP_138046935.1">
    <property type="nucleotide sequence ID" value="NZ_VBZC01000024.1"/>
</dbReference>
<comment type="caution">
    <text evidence="4">The sequence shown here is derived from an EMBL/GenBank/DDBJ whole genome shotgun (WGS) entry which is preliminary data.</text>
</comment>
<keyword evidence="5" id="KW-1185">Reference proteome</keyword>
<accession>A0A5R9FX33</accession>
<evidence type="ECO:0000313" key="4">
    <source>
        <dbReference type="EMBL" id="TLS44035.1"/>
    </source>
</evidence>
<name>A0A5R9FX33_9ACTN</name>